<dbReference type="GO" id="GO:0006270">
    <property type="term" value="P:DNA replication initiation"/>
    <property type="evidence" value="ECO:0007669"/>
    <property type="project" value="TreeGrafter"/>
</dbReference>
<reference evidence="1 2" key="1">
    <citation type="submission" date="2015-03" db="EMBL/GenBank/DDBJ databases">
        <title>Caedibacter varicaedens, whole genome shotgun sequence.</title>
        <authorList>
            <person name="Suzuki H."/>
            <person name="Dapper A.L."/>
            <person name="Gibson A.K."/>
            <person name="Jackson C."/>
            <person name="Lee H."/>
            <person name="Pejaver V.R."/>
            <person name="Doak T."/>
            <person name="Lynch M."/>
        </authorList>
    </citation>
    <scope>NUCLEOTIDE SEQUENCE [LARGE SCALE GENOMIC DNA]</scope>
</reference>
<keyword evidence="2" id="KW-1185">Reference proteome</keyword>
<comment type="caution">
    <text evidence="1">The sequence shown here is derived from an EMBL/GenBank/DDBJ whole genome shotgun (WGS) entry which is preliminary data.</text>
</comment>
<accession>A0A0K8ME71</accession>
<dbReference type="EMBL" id="BBVC01000091">
    <property type="protein sequence ID" value="GAO98777.1"/>
    <property type="molecule type" value="Genomic_DNA"/>
</dbReference>
<dbReference type="AlphaFoldDB" id="A0A0K8ME71"/>
<dbReference type="PANTHER" id="PTHR30050">
    <property type="entry name" value="CHROMOSOMAL REPLICATION INITIATOR PROTEIN DNAA"/>
    <property type="match status" value="1"/>
</dbReference>
<dbReference type="SUPFAM" id="SSF52540">
    <property type="entry name" value="P-loop containing nucleoside triphosphate hydrolases"/>
    <property type="match status" value="1"/>
</dbReference>
<dbReference type="STRING" id="1629334.Cva_01446"/>
<gene>
    <name evidence="1" type="primary">dnaA_2</name>
    <name evidence="1" type="ORF">Cva_01446</name>
</gene>
<dbReference type="GO" id="GO:0005886">
    <property type="term" value="C:plasma membrane"/>
    <property type="evidence" value="ECO:0007669"/>
    <property type="project" value="TreeGrafter"/>
</dbReference>
<dbReference type="Gene3D" id="3.40.50.300">
    <property type="entry name" value="P-loop containing nucleotide triphosphate hydrolases"/>
    <property type="match status" value="1"/>
</dbReference>
<sequence length="227" mass="25943">MTSSHTQLAFNLERESLYAQEDFFRGVSNDRAFQAIIEKKAWGKACGQLLVGPSGSGKTHLARIWQELNHGIFLNLTHCLEEGKEHLESAQKRVAFILDDFPGNVLEQDVFHLYNLVCEHQGALLILSQTLPQEWPLVLLDLKSRLYSLPLQTLETPDDEVLRAVLRKRFADFQIAVPENVISYVLPRMERSFKSVQDFARRLNMETLAQKKNATLTMARACLEQDC</sequence>
<dbReference type="Gene3D" id="1.10.8.60">
    <property type="match status" value="1"/>
</dbReference>
<evidence type="ECO:0000313" key="1">
    <source>
        <dbReference type="EMBL" id="GAO98777.1"/>
    </source>
</evidence>
<name>A0A0K8ME71_9PROT</name>
<dbReference type="PANTHER" id="PTHR30050:SF5">
    <property type="entry name" value="DNAA REGULATORY INACTIVATOR HDA"/>
    <property type="match status" value="1"/>
</dbReference>
<organism evidence="1 2">
    <name type="scientific">Caedimonas varicaedens</name>
    <dbReference type="NCBI Taxonomy" id="1629334"/>
    <lineage>
        <taxon>Bacteria</taxon>
        <taxon>Pseudomonadati</taxon>
        <taxon>Pseudomonadota</taxon>
        <taxon>Alphaproteobacteria</taxon>
        <taxon>Holosporales</taxon>
        <taxon>Caedimonadaceae</taxon>
        <taxon>Caedimonas</taxon>
    </lineage>
</organism>
<proteinExistence type="predicted"/>
<dbReference type="GO" id="GO:0003688">
    <property type="term" value="F:DNA replication origin binding"/>
    <property type="evidence" value="ECO:0007669"/>
    <property type="project" value="TreeGrafter"/>
</dbReference>
<evidence type="ECO:0000313" key="2">
    <source>
        <dbReference type="Proteomes" id="UP000036771"/>
    </source>
</evidence>
<dbReference type="OrthoDB" id="7390113at2"/>
<dbReference type="InterPro" id="IPR027417">
    <property type="entry name" value="P-loop_NTPase"/>
</dbReference>
<protein>
    <submittedName>
        <fullName evidence="1">Chromosomal replication initiator protein DnaA</fullName>
    </submittedName>
</protein>
<dbReference type="Proteomes" id="UP000036771">
    <property type="component" value="Unassembled WGS sequence"/>
</dbReference>